<dbReference type="Proteomes" id="UP001501295">
    <property type="component" value="Unassembled WGS sequence"/>
</dbReference>
<name>A0ABP8W9A4_9MICO</name>
<dbReference type="EMBL" id="BAABLM010000010">
    <property type="protein sequence ID" value="GAA4684525.1"/>
    <property type="molecule type" value="Genomic_DNA"/>
</dbReference>
<dbReference type="RefSeq" id="WP_345377047.1">
    <property type="nucleotide sequence ID" value="NZ_BAABLM010000010.1"/>
</dbReference>
<proteinExistence type="predicted"/>
<gene>
    <name evidence="1" type="ORF">GCM10025780_33200</name>
</gene>
<organism evidence="1 2">
    <name type="scientific">Frondihabitans cladoniiphilus</name>
    <dbReference type="NCBI Taxonomy" id="715785"/>
    <lineage>
        <taxon>Bacteria</taxon>
        <taxon>Bacillati</taxon>
        <taxon>Actinomycetota</taxon>
        <taxon>Actinomycetes</taxon>
        <taxon>Micrococcales</taxon>
        <taxon>Microbacteriaceae</taxon>
        <taxon>Frondihabitans</taxon>
    </lineage>
</organism>
<evidence type="ECO:0000313" key="1">
    <source>
        <dbReference type="EMBL" id="GAA4684525.1"/>
    </source>
</evidence>
<accession>A0ABP8W9A4</accession>
<keyword evidence="2" id="KW-1185">Reference proteome</keyword>
<evidence type="ECO:0000313" key="2">
    <source>
        <dbReference type="Proteomes" id="UP001501295"/>
    </source>
</evidence>
<protein>
    <submittedName>
        <fullName evidence="1">Uncharacterized protein</fullName>
    </submittedName>
</protein>
<sequence>MENRFRIDGVENGVDRRRSVASLDGDGVLDATVVAESIPESAAEWATVPPRLLITRIPVRFDGEAFGARVDQDLVDELSFQDDEDDGRVGDAGVVFLFGSRFEVFGRVTLQAGDRLRFRGDVHPPGSLEPWVLDVSLGFGGRRGPRI</sequence>
<reference evidence="2" key="1">
    <citation type="journal article" date="2019" name="Int. J. Syst. Evol. Microbiol.">
        <title>The Global Catalogue of Microorganisms (GCM) 10K type strain sequencing project: providing services to taxonomists for standard genome sequencing and annotation.</title>
        <authorList>
            <consortium name="The Broad Institute Genomics Platform"/>
            <consortium name="The Broad Institute Genome Sequencing Center for Infectious Disease"/>
            <person name="Wu L."/>
            <person name="Ma J."/>
        </authorList>
    </citation>
    <scope>NUCLEOTIDE SEQUENCE [LARGE SCALE GENOMIC DNA]</scope>
    <source>
        <strain evidence="2">JCM 18956</strain>
    </source>
</reference>
<comment type="caution">
    <text evidence="1">The sequence shown here is derived from an EMBL/GenBank/DDBJ whole genome shotgun (WGS) entry which is preliminary data.</text>
</comment>